<dbReference type="InterPro" id="IPR004919">
    <property type="entry name" value="GmrSD_N"/>
</dbReference>
<dbReference type="Pfam" id="PF07510">
    <property type="entry name" value="GmrSD_C"/>
    <property type="match status" value="1"/>
</dbReference>
<evidence type="ECO:0000259" key="1">
    <source>
        <dbReference type="Pfam" id="PF03235"/>
    </source>
</evidence>
<dbReference type="Proteomes" id="UP000198253">
    <property type="component" value="Chromosome I"/>
</dbReference>
<protein>
    <recommendedName>
        <fullName evidence="5">DUF262 domain-containing protein</fullName>
    </recommendedName>
</protein>
<keyword evidence="4" id="KW-1185">Reference proteome</keyword>
<proteinExistence type="predicted"/>
<dbReference type="InParanoid" id="A0A1C4WH17"/>
<gene>
    <name evidence="3" type="ORF">GA0070618_2186</name>
</gene>
<dbReference type="RefSeq" id="WP_170107947.1">
    <property type="nucleotide sequence ID" value="NZ_LT607413.1"/>
</dbReference>
<dbReference type="Pfam" id="PF03235">
    <property type="entry name" value="GmrSD_N"/>
    <property type="match status" value="1"/>
</dbReference>
<evidence type="ECO:0000313" key="3">
    <source>
        <dbReference type="EMBL" id="SCE95464.1"/>
    </source>
</evidence>
<feature type="domain" description="GmrSD restriction endonucleases C-terminal" evidence="2">
    <location>
        <begin position="572"/>
        <end position="681"/>
    </location>
</feature>
<evidence type="ECO:0000313" key="4">
    <source>
        <dbReference type="Proteomes" id="UP000198253"/>
    </source>
</evidence>
<evidence type="ECO:0008006" key="5">
    <source>
        <dbReference type="Google" id="ProtNLM"/>
    </source>
</evidence>
<accession>A0A1C4WH17</accession>
<dbReference type="PANTHER" id="PTHR35149:SF2">
    <property type="entry name" value="DUF262 DOMAIN-CONTAINING PROTEIN"/>
    <property type="match status" value="1"/>
</dbReference>
<dbReference type="EMBL" id="LT607413">
    <property type="protein sequence ID" value="SCE95464.1"/>
    <property type="molecule type" value="Genomic_DNA"/>
</dbReference>
<feature type="domain" description="GmrSD restriction endonucleases N-terminal" evidence="1">
    <location>
        <begin position="14"/>
        <end position="328"/>
    </location>
</feature>
<name>A0A1C4WH17_MICEC</name>
<sequence>MPSNFTADPSTLRQLILQPGQGFYVPAYQRDFTWGKDEISRLFEDLEQGITRAAQGKMPSTFLGSVILVSDRDSVMPKHVDALPATVLQVVDGQQRLSTLLTVFVVLSRFVSDDMRWLQQQIDGGSTDQLDIWLLNTLGERRDELLDTIASKTYSGTGEFNMKPRLIRQVSDVWGNDATHAAYESDIAWLLMEAARYRIRNQQHIAIPAPSTRPHLELVLRVITKHIDDLRKGADEVDCEVLTELQFLSNIGMAKALVGSNSDPVVAPDVLDDRRKSAARLLVVASFLLNGVLVIDVKAPDEDYAFALFEPLNTTGQPLTALETLKPLVVRSEGGITNYSTSPSAAPFGRVESYFPSSMRADDRWKLSADMLTAFALADTGRKLPRTLLDQRQYLRLQFQSVATPGGSVAGARAFVGQLADVSAFLFEVWPRPGQSPLMPSGTDLDRLCLEVLRSTNHTVVHALLARYYSEWAANPSPANRDEFMSVLRAVTAFWVLWRTSRATTRGIDDVHRKLMAAGHSETGLPAMARRAADASATLPTATEVRAALKSLLSTRGNIATEAEWVAKVTVQPLYQTSKQLAKFILLCAHDDRIEDNAAPGLVRRGVSGSFRALTPEAWESHYSVEHIAPQNLAHGDTSYEQAIYDQGLVDRLGNLTLMPVDLNELIGNKAWSYKRSIFTVLSETDPDARVTHMQRQLPGLAPKTKSVLQSASYLPFCEFLDKQTASILARAYVAQRGQRLAELAVERLWPMLA</sequence>
<dbReference type="PANTHER" id="PTHR35149">
    <property type="entry name" value="SLL5132 PROTEIN"/>
    <property type="match status" value="1"/>
</dbReference>
<evidence type="ECO:0000259" key="2">
    <source>
        <dbReference type="Pfam" id="PF07510"/>
    </source>
</evidence>
<dbReference type="InterPro" id="IPR011089">
    <property type="entry name" value="GmrSD_C"/>
</dbReference>
<organism evidence="3 4">
    <name type="scientific">Micromonospora echinospora</name>
    <name type="common">Micromonospora purpurea</name>
    <dbReference type="NCBI Taxonomy" id="1877"/>
    <lineage>
        <taxon>Bacteria</taxon>
        <taxon>Bacillati</taxon>
        <taxon>Actinomycetota</taxon>
        <taxon>Actinomycetes</taxon>
        <taxon>Micromonosporales</taxon>
        <taxon>Micromonosporaceae</taxon>
        <taxon>Micromonospora</taxon>
    </lineage>
</organism>
<reference evidence="4" key="1">
    <citation type="submission" date="2016-06" db="EMBL/GenBank/DDBJ databases">
        <authorList>
            <person name="Varghese N."/>
            <person name="Submissions Spin"/>
        </authorList>
    </citation>
    <scope>NUCLEOTIDE SEQUENCE [LARGE SCALE GENOMIC DNA]</scope>
    <source>
        <strain evidence="4">DSM 43816</strain>
    </source>
</reference>
<dbReference type="AlphaFoldDB" id="A0A1C4WH17"/>